<dbReference type="CDD" id="cd13578">
    <property type="entry name" value="PBP2_Bug27"/>
    <property type="match status" value="1"/>
</dbReference>
<reference evidence="3 4" key="1">
    <citation type="submission" date="2016-10" db="EMBL/GenBank/DDBJ databases">
        <authorList>
            <person name="de Groot N.N."/>
        </authorList>
    </citation>
    <scope>NUCLEOTIDE SEQUENCE [LARGE SCALE GENOMIC DNA]</scope>
    <source>
        <strain evidence="3 4">DSM 19981</strain>
    </source>
</reference>
<evidence type="ECO:0000313" key="4">
    <source>
        <dbReference type="Proteomes" id="UP000199473"/>
    </source>
</evidence>
<dbReference type="EMBL" id="FOSQ01000020">
    <property type="protein sequence ID" value="SFL10192.1"/>
    <property type="molecule type" value="Genomic_DNA"/>
</dbReference>
<dbReference type="STRING" id="1123062.SAMN02745775_1209"/>
<dbReference type="InterPro" id="IPR005064">
    <property type="entry name" value="BUG"/>
</dbReference>
<evidence type="ECO:0000256" key="1">
    <source>
        <dbReference type="ARBA" id="ARBA00006987"/>
    </source>
</evidence>
<feature type="signal peptide" evidence="2">
    <location>
        <begin position="1"/>
        <end position="23"/>
    </location>
</feature>
<accession>A0A1I4EWW4</accession>
<dbReference type="RefSeq" id="WP_092963149.1">
    <property type="nucleotide sequence ID" value="NZ_FOSQ01000020.1"/>
</dbReference>
<organism evidence="3 4">
    <name type="scientific">Falsiroseomonas stagni DSM 19981</name>
    <dbReference type="NCBI Taxonomy" id="1123062"/>
    <lineage>
        <taxon>Bacteria</taxon>
        <taxon>Pseudomonadati</taxon>
        <taxon>Pseudomonadota</taxon>
        <taxon>Alphaproteobacteria</taxon>
        <taxon>Acetobacterales</taxon>
        <taxon>Roseomonadaceae</taxon>
        <taxon>Falsiroseomonas</taxon>
    </lineage>
</organism>
<dbReference type="Pfam" id="PF03401">
    <property type="entry name" value="TctC"/>
    <property type="match status" value="1"/>
</dbReference>
<dbReference type="Gene3D" id="3.40.190.150">
    <property type="entry name" value="Bordetella uptake gene, domain 1"/>
    <property type="match status" value="1"/>
</dbReference>
<dbReference type="InterPro" id="IPR042100">
    <property type="entry name" value="Bug_dom1"/>
</dbReference>
<dbReference type="Proteomes" id="UP000199473">
    <property type="component" value="Unassembled WGS sequence"/>
</dbReference>
<proteinExistence type="inferred from homology"/>
<comment type="similarity">
    <text evidence="1">Belongs to the UPF0065 (bug) family.</text>
</comment>
<feature type="chain" id="PRO_5011653119" evidence="2">
    <location>
        <begin position="24"/>
        <end position="323"/>
    </location>
</feature>
<dbReference type="PANTHER" id="PTHR42928:SF5">
    <property type="entry name" value="BLR1237 PROTEIN"/>
    <property type="match status" value="1"/>
</dbReference>
<dbReference type="OrthoDB" id="7250553at2"/>
<gene>
    <name evidence="3" type="ORF">SAMN02745775_1209</name>
</gene>
<evidence type="ECO:0000313" key="3">
    <source>
        <dbReference type="EMBL" id="SFL10192.1"/>
    </source>
</evidence>
<dbReference type="AlphaFoldDB" id="A0A1I4EWW4"/>
<name>A0A1I4EWW4_9PROT</name>
<keyword evidence="3" id="KW-0675">Receptor</keyword>
<sequence>MRITRRAVLGASALPLLAAPLRAQGGFPQRPIRIVIGFPPGGGIDILARLMAPHMTARLGQPVVVENRPGANGLVATQAVLGAEADGHTIFFGTTGNLAVNAGLYPNAGFDLLRDMAPLSLVASLPFVMVVNPGVAAQTVGEFIALAKARPGTLNYASSGNGGLPHLSGELLNAQAGISTIHVPYRGSAPAFTDVIAGQCQFMFDALAIAQPHIASGRVRALGVTGPAAMASLPGVPPVAATVPGYEVVNWYGMTLRAGTPAPIVTRLQAEIAAALRVPEVAERSAVLGLDLIGTSPDEFATFQRAEIAKWGEVVRRGNIKPD</sequence>
<protein>
    <submittedName>
        <fullName evidence="3">Tripartite-type tricarboxylate transporter, receptor component TctC</fullName>
    </submittedName>
</protein>
<dbReference type="Gene3D" id="3.40.190.10">
    <property type="entry name" value="Periplasmic binding protein-like II"/>
    <property type="match status" value="1"/>
</dbReference>
<keyword evidence="4" id="KW-1185">Reference proteome</keyword>
<keyword evidence="2" id="KW-0732">Signal</keyword>
<dbReference type="PANTHER" id="PTHR42928">
    <property type="entry name" value="TRICARBOXYLATE-BINDING PROTEIN"/>
    <property type="match status" value="1"/>
</dbReference>
<dbReference type="SUPFAM" id="SSF53850">
    <property type="entry name" value="Periplasmic binding protein-like II"/>
    <property type="match status" value="1"/>
</dbReference>
<dbReference type="PIRSF" id="PIRSF017082">
    <property type="entry name" value="YflP"/>
    <property type="match status" value="1"/>
</dbReference>
<evidence type="ECO:0000256" key="2">
    <source>
        <dbReference type="SAM" id="SignalP"/>
    </source>
</evidence>